<dbReference type="EMBL" id="VOLT01000004">
    <property type="protein sequence ID" value="TWX68545.1"/>
    <property type="molecule type" value="Genomic_DNA"/>
</dbReference>
<name>A0A5C6QHP5_9GAMM</name>
<gene>
    <name evidence="1" type="ORF">ESZ36_08605</name>
</gene>
<dbReference type="RefSeq" id="WP_146786387.1">
    <property type="nucleotide sequence ID" value="NZ_VOLT01000004.1"/>
</dbReference>
<proteinExistence type="predicted"/>
<organism evidence="1 2">
    <name type="scientific">Colwellia demingiae</name>
    <dbReference type="NCBI Taxonomy" id="89401"/>
    <lineage>
        <taxon>Bacteria</taxon>
        <taxon>Pseudomonadati</taxon>
        <taxon>Pseudomonadota</taxon>
        <taxon>Gammaproteobacteria</taxon>
        <taxon>Alteromonadales</taxon>
        <taxon>Colwelliaceae</taxon>
        <taxon>Colwellia</taxon>
    </lineage>
</organism>
<evidence type="ECO:0000313" key="2">
    <source>
        <dbReference type="Proteomes" id="UP000321822"/>
    </source>
</evidence>
<reference evidence="1 2" key="1">
    <citation type="submission" date="2019-07" db="EMBL/GenBank/DDBJ databases">
        <title>Genomes of sea-ice associated Colwellia species.</title>
        <authorList>
            <person name="Bowman J.P."/>
        </authorList>
    </citation>
    <scope>NUCLEOTIDE SEQUENCE [LARGE SCALE GENOMIC DNA]</scope>
    <source>
        <strain evidence="1 2">ACAM 459</strain>
    </source>
</reference>
<sequence>MIKNLVNVGTVGRDIILTESAEQKVDSVVNSLLTEISLTPIKIDFRKRSVPADVVIKVDYNNLQSQRFILSQYQAYSASIETSYESIDKNIINGKAKVFMMLDDLYFKALSDIGLDPVFGDVDIELIREHADNIIVKIIKGLKDFCYKSSNTPSDKESVEIGVNVIVAHAFVECRILENPNATL</sequence>
<dbReference type="OrthoDB" id="6636571at2"/>
<dbReference type="Proteomes" id="UP000321822">
    <property type="component" value="Unassembled WGS sequence"/>
</dbReference>
<dbReference type="AlphaFoldDB" id="A0A5C6QHP5"/>
<keyword evidence="2" id="KW-1185">Reference proteome</keyword>
<evidence type="ECO:0000313" key="1">
    <source>
        <dbReference type="EMBL" id="TWX68545.1"/>
    </source>
</evidence>
<comment type="caution">
    <text evidence="1">The sequence shown here is derived from an EMBL/GenBank/DDBJ whole genome shotgun (WGS) entry which is preliminary data.</text>
</comment>
<protein>
    <submittedName>
        <fullName evidence="1">Uncharacterized protein</fullName>
    </submittedName>
</protein>
<accession>A0A5C6QHP5</accession>